<evidence type="ECO:0000313" key="2">
    <source>
        <dbReference type="Proteomes" id="UP001186944"/>
    </source>
</evidence>
<name>A0AA88Y7B3_PINIB</name>
<dbReference type="EMBL" id="VSWD01000006">
    <property type="protein sequence ID" value="KAK3099432.1"/>
    <property type="molecule type" value="Genomic_DNA"/>
</dbReference>
<accession>A0AA88Y7B3</accession>
<comment type="caution">
    <text evidence="1">The sequence shown here is derived from an EMBL/GenBank/DDBJ whole genome shotgun (WGS) entry which is preliminary data.</text>
</comment>
<evidence type="ECO:0000313" key="1">
    <source>
        <dbReference type="EMBL" id="KAK3099432.1"/>
    </source>
</evidence>
<protein>
    <submittedName>
        <fullName evidence="1">Uncharacterized protein</fullName>
    </submittedName>
</protein>
<dbReference type="Proteomes" id="UP001186944">
    <property type="component" value="Unassembled WGS sequence"/>
</dbReference>
<proteinExistence type="predicted"/>
<keyword evidence="2" id="KW-1185">Reference proteome</keyword>
<dbReference type="AlphaFoldDB" id="A0AA88Y7B3"/>
<organism evidence="1 2">
    <name type="scientific">Pinctada imbricata</name>
    <name type="common">Atlantic pearl-oyster</name>
    <name type="synonym">Pinctada martensii</name>
    <dbReference type="NCBI Taxonomy" id="66713"/>
    <lineage>
        <taxon>Eukaryota</taxon>
        <taxon>Metazoa</taxon>
        <taxon>Spiralia</taxon>
        <taxon>Lophotrochozoa</taxon>
        <taxon>Mollusca</taxon>
        <taxon>Bivalvia</taxon>
        <taxon>Autobranchia</taxon>
        <taxon>Pteriomorphia</taxon>
        <taxon>Pterioida</taxon>
        <taxon>Pterioidea</taxon>
        <taxon>Pteriidae</taxon>
        <taxon>Pinctada</taxon>
    </lineage>
</organism>
<reference evidence="1" key="1">
    <citation type="submission" date="2019-08" db="EMBL/GenBank/DDBJ databases">
        <title>The improved chromosome-level genome for the pearl oyster Pinctada fucata martensii using PacBio sequencing and Hi-C.</title>
        <authorList>
            <person name="Zheng Z."/>
        </authorList>
    </citation>
    <scope>NUCLEOTIDE SEQUENCE</scope>
    <source>
        <strain evidence="1">ZZ-2019</strain>
        <tissue evidence="1">Adductor muscle</tissue>
    </source>
</reference>
<sequence length="169" mass="19191">IATVVCPPQLYGGEWLHRAWEFCQRNGTLYHCLATQDGDYEELCIKPQNISAGSYAKYSRAAKRIYFEPCPSNLYQPSWQWSNLIYKCEREKTECVSDNTPGQLTCNDGTTSTDRACYCDYRNGYVASIYALGNPQKLRCYIPSIQSSRCAYIPCRGKKELNSGKTSNT</sequence>
<gene>
    <name evidence="1" type="ORF">FSP39_004228</name>
</gene>
<feature type="non-terminal residue" evidence="1">
    <location>
        <position position="1"/>
    </location>
</feature>